<proteinExistence type="predicted"/>
<comment type="caution">
    <text evidence="1">The sequence shown here is derived from an EMBL/GenBank/DDBJ whole genome shotgun (WGS) entry which is preliminary data.</text>
</comment>
<organism evidence="1 2">
    <name type="scientific">Muribaculum caecicola</name>
    <dbReference type="NCBI Taxonomy" id="3038144"/>
    <lineage>
        <taxon>Bacteria</taxon>
        <taxon>Pseudomonadati</taxon>
        <taxon>Bacteroidota</taxon>
        <taxon>Bacteroidia</taxon>
        <taxon>Bacteroidales</taxon>
        <taxon>Muribaculaceae</taxon>
        <taxon>Muribaculum</taxon>
    </lineage>
</organism>
<protein>
    <submittedName>
        <fullName evidence="1">Uncharacterized protein</fullName>
    </submittedName>
</protein>
<gene>
    <name evidence="1" type="ORF">E5990_01155</name>
</gene>
<evidence type="ECO:0000313" key="2">
    <source>
        <dbReference type="Proteomes" id="UP000305401"/>
    </source>
</evidence>
<evidence type="ECO:0000313" key="1">
    <source>
        <dbReference type="EMBL" id="THG54994.1"/>
    </source>
</evidence>
<reference evidence="1" key="1">
    <citation type="submission" date="2019-04" db="EMBL/GenBank/DDBJ databases">
        <title>Microbes associate with the intestines of laboratory mice.</title>
        <authorList>
            <person name="Navarre W."/>
            <person name="Wong E."/>
            <person name="Huang K.C."/>
            <person name="Tropini C."/>
            <person name="Ng K."/>
            <person name="Yu B."/>
        </authorList>
    </citation>
    <scope>NUCLEOTIDE SEQUENCE</scope>
    <source>
        <strain evidence="1">NM86_A22</strain>
    </source>
</reference>
<dbReference type="Proteomes" id="UP000305401">
    <property type="component" value="Unassembled WGS sequence"/>
</dbReference>
<dbReference type="EMBL" id="SSTG01000006">
    <property type="protein sequence ID" value="THG54994.1"/>
    <property type="molecule type" value="Genomic_DNA"/>
</dbReference>
<name>A0AC61S7T6_9BACT</name>
<keyword evidence="2" id="KW-1185">Reference proteome</keyword>
<sequence>MLRKTIISLITALCATTQAPAQHAIGQWQVYNSFTTAATSLIDTKKMVYLVNDKNLYAFDKDGEELISYNKNTGLSEMSISEIYRNYDRDYIVAAYSNANIDVVYDDGRIVNMSEIKDAQTVTAKTINDIAFDGNVMYVATGFGLVKYNMDSHSVLESGIYNQEVTAVTCMAGHIVMLCNNRVMVVPKSEKISQLNKFRDLGFHYALNMEKLSDNIAVSTHRMMDTGVASFIEIDPAAGTFNIREQLNFGRAAAIRRYGDKLQLANTFGLILVETANNEYGYTYHYISIPEKIRINNYVAYNGGTRGNEFWYVNRDGLGRGTFDQTNYTFNIPDGNQIRPIATSVDTRLGRMTQGQNGIYMYNLLATRYPENFDHTSHGSINLLANGIAENITPEELLFRKPTVSYLYANFKIEEDPSDPSTYYLGSWYEGMYKIKDGKMEQKLDWRNMPVDSSYAYAALNIAFDQQKNLWTYIKTAETSRLLMLPAEKVHAKNIQKTDWNRIYIPDFDGADTYNPGIVPLRNPKYKNIVILSQGWGNDYIVFYNTNGTATTTDDRYRMTNKFVDQDSKTFGPMRTTAIVEDLNGSVWVGTSDGVFAIHNAQAMLTDNGTVERIKVPRNDGTMLADYLLANQTVTAIAVDGANRKWIGTSASGLFLTSPDGRQILEHFTSENSILSSDIIYDIVCENGSNHVYVATPTGLLCYNSSSAPAEDNLSDVYAFPNPVKPDYTGWITIKGLMDDTLIKIADASGNVLYHTRSEGGMVIWDGCNESGERVRTGVYYVFASTGGDGAQKKEAKVVTKILVVN</sequence>
<accession>A0AC61S7T6</accession>